<dbReference type="SUPFAM" id="SSF54529">
    <property type="entry name" value="Mitochondrial glycoprotein MAM33-like"/>
    <property type="match status" value="1"/>
</dbReference>
<protein>
    <recommendedName>
        <fullName evidence="4">Complement component 1 Q subcomponent-binding protein, mitochondrial</fullName>
    </recommendedName>
</protein>
<dbReference type="PANTHER" id="PTHR10826:SF1">
    <property type="entry name" value="COMPLEMENT COMPONENT 1 Q SUBCOMPONENT-BINDING PROTEIN, MITOCHONDRIAL"/>
    <property type="match status" value="1"/>
</dbReference>
<proteinExistence type="inferred from homology"/>
<dbReference type="Gene3D" id="3.10.280.10">
    <property type="entry name" value="Mitochondrial glycoprotein"/>
    <property type="match status" value="1"/>
</dbReference>
<reference evidence="2" key="1">
    <citation type="submission" date="2023-06" db="EMBL/GenBank/DDBJ databases">
        <title>Genomic analysis of the entomopathogenic nematode Steinernema hermaphroditum.</title>
        <authorList>
            <person name="Schwarz E.M."/>
            <person name="Heppert J.K."/>
            <person name="Baniya A."/>
            <person name="Schwartz H.T."/>
            <person name="Tan C.-H."/>
            <person name="Antoshechkin I."/>
            <person name="Sternberg P.W."/>
            <person name="Goodrich-Blair H."/>
            <person name="Dillman A.R."/>
        </authorList>
    </citation>
    <scope>NUCLEOTIDE SEQUENCE</scope>
    <source>
        <strain evidence="2">PS9179</strain>
        <tissue evidence="2">Whole animal</tissue>
    </source>
</reference>
<dbReference type="GO" id="GO:0005759">
    <property type="term" value="C:mitochondrial matrix"/>
    <property type="evidence" value="ECO:0007669"/>
    <property type="project" value="InterPro"/>
</dbReference>
<comment type="caution">
    <text evidence="2">The sequence shown here is derived from an EMBL/GenBank/DDBJ whole genome shotgun (WGS) entry which is preliminary data.</text>
</comment>
<evidence type="ECO:0000313" key="2">
    <source>
        <dbReference type="EMBL" id="KAK0416328.1"/>
    </source>
</evidence>
<dbReference type="Proteomes" id="UP001175271">
    <property type="component" value="Unassembled WGS sequence"/>
</dbReference>
<dbReference type="AlphaFoldDB" id="A0AA39M0H4"/>
<evidence type="ECO:0000256" key="1">
    <source>
        <dbReference type="ARBA" id="ARBA00005457"/>
    </source>
</evidence>
<evidence type="ECO:0008006" key="4">
    <source>
        <dbReference type="Google" id="ProtNLM"/>
    </source>
</evidence>
<dbReference type="PANTHER" id="PTHR10826">
    <property type="entry name" value="COMPLEMENT COMPONENT 1"/>
    <property type="match status" value="1"/>
</dbReference>
<evidence type="ECO:0000313" key="3">
    <source>
        <dbReference type="Proteomes" id="UP001175271"/>
    </source>
</evidence>
<dbReference type="EMBL" id="JAUCMV010000002">
    <property type="protein sequence ID" value="KAK0416328.1"/>
    <property type="molecule type" value="Genomic_DNA"/>
</dbReference>
<sequence length="241" mass="26915">MRAVSVLRAASRTFQKTVVAVPRSARLSPALARSFTTTPKSFSAVTTQLTEALNNEIKAEKQLEAENLGGAKAPTVPGFTVTTKEADVVLTKTHGTEKIRVYFNVNHSVNMDEEFEGQEETEPVPVALPPLDVEITKGNQRFCFHLDLVHAEEEGQFDYSVAEFYVAPIGTEADDSVPDHVYASSGKYIDPTLHDLLFVQYLEERGFTQQFCQDVVHYATHYEHSQYVSLLDRIKSFVSKP</sequence>
<comment type="similarity">
    <text evidence="1">Belongs to the MAM33 family.</text>
</comment>
<gene>
    <name evidence="2" type="ORF">QR680_012419</name>
</gene>
<organism evidence="2 3">
    <name type="scientific">Steinernema hermaphroditum</name>
    <dbReference type="NCBI Taxonomy" id="289476"/>
    <lineage>
        <taxon>Eukaryota</taxon>
        <taxon>Metazoa</taxon>
        <taxon>Ecdysozoa</taxon>
        <taxon>Nematoda</taxon>
        <taxon>Chromadorea</taxon>
        <taxon>Rhabditida</taxon>
        <taxon>Tylenchina</taxon>
        <taxon>Panagrolaimomorpha</taxon>
        <taxon>Strongyloidoidea</taxon>
        <taxon>Steinernematidae</taxon>
        <taxon>Steinernema</taxon>
    </lineage>
</organism>
<accession>A0AA39M0H4</accession>
<dbReference type="Pfam" id="PF02330">
    <property type="entry name" value="MAM33"/>
    <property type="match status" value="1"/>
</dbReference>
<dbReference type="InterPro" id="IPR003428">
    <property type="entry name" value="MAM33"/>
</dbReference>
<name>A0AA39M0H4_9BILA</name>
<dbReference type="GO" id="GO:0042256">
    <property type="term" value="P:cytosolic ribosome assembly"/>
    <property type="evidence" value="ECO:0007669"/>
    <property type="project" value="TreeGrafter"/>
</dbReference>
<keyword evidence="3" id="KW-1185">Reference proteome</keyword>
<dbReference type="InterPro" id="IPR036561">
    <property type="entry name" value="MAM33_sf"/>
</dbReference>